<gene>
    <name evidence="1" type="ORF">HMPREF1557_00575</name>
</gene>
<dbReference type="Proteomes" id="UP000016617">
    <property type="component" value="Unassembled WGS sequence"/>
</dbReference>
<dbReference type="HOGENOM" id="CLU_3104542_0_0_9"/>
<dbReference type="AlphaFoldDB" id="U2KSD6"/>
<evidence type="ECO:0000313" key="2">
    <source>
        <dbReference type="Proteomes" id="UP000016617"/>
    </source>
</evidence>
<dbReference type="EMBL" id="AWVA01000029">
    <property type="protein sequence ID" value="ERJ77773.1"/>
    <property type="molecule type" value="Genomic_DNA"/>
</dbReference>
<comment type="caution">
    <text evidence="1">The sequence shown here is derived from an EMBL/GenBank/DDBJ whole genome shotgun (WGS) entry which is preliminary data.</text>
</comment>
<reference evidence="1 2" key="1">
    <citation type="submission" date="2013-06" db="EMBL/GenBank/DDBJ databases">
        <authorList>
            <person name="Weinstock G."/>
            <person name="Sodergren E."/>
            <person name="Lobos E.A."/>
            <person name="Fulton L."/>
            <person name="Fulton R."/>
            <person name="Courtney L."/>
            <person name="Fronick C."/>
            <person name="O'Laughlin M."/>
            <person name="Godfrey J."/>
            <person name="Wilson R.M."/>
            <person name="Miner T."/>
            <person name="Farmer C."/>
            <person name="Delehaunty K."/>
            <person name="Cordes M."/>
            <person name="Minx P."/>
            <person name="Tomlinson C."/>
            <person name="Chen J."/>
            <person name="Wollam A."/>
            <person name="Pepin K.H."/>
            <person name="Bhonagiri V."/>
            <person name="Zhang X."/>
            <person name="Warren W."/>
            <person name="Mitreva M."/>
            <person name="Mardis E.R."/>
            <person name="Wilson R.K."/>
        </authorList>
    </citation>
    <scope>NUCLEOTIDE SEQUENCE [LARGE SCALE GENOMIC DNA]</scope>
    <source>
        <strain evidence="1 2">W1703</strain>
    </source>
</reference>
<dbReference type="PATRIC" id="fig|1227275.3.peg.504"/>
<protein>
    <submittedName>
        <fullName evidence="1">Uncharacterized protein</fullName>
    </submittedName>
</protein>
<name>U2KSD6_9STRE</name>
<proteinExistence type="predicted"/>
<accession>U2KSD6</accession>
<organism evidence="1 2">
    <name type="scientific">Streptococcus sobrinus W1703</name>
    <dbReference type="NCBI Taxonomy" id="1227275"/>
    <lineage>
        <taxon>Bacteria</taxon>
        <taxon>Bacillati</taxon>
        <taxon>Bacillota</taxon>
        <taxon>Bacilli</taxon>
        <taxon>Lactobacillales</taxon>
        <taxon>Streptococcaceae</taxon>
        <taxon>Streptococcus</taxon>
    </lineage>
</organism>
<evidence type="ECO:0000313" key="1">
    <source>
        <dbReference type="EMBL" id="ERJ77773.1"/>
    </source>
</evidence>
<sequence>MTVSMRFSLSERPFSPYLGYQLMIVAKGCLTLPVSNKLTQPADHLKQLQES</sequence>